<organism evidence="3 4">
    <name type="scientific">Mucilaginibacter aquatilis</name>
    <dbReference type="NCBI Taxonomy" id="1517760"/>
    <lineage>
        <taxon>Bacteria</taxon>
        <taxon>Pseudomonadati</taxon>
        <taxon>Bacteroidota</taxon>
        <taxon>Sphingobacteriia</taxon>
        <taxon>Sphingobacteriales</taxon>
        <taxon>Sphingobacteriaceae</taxon>
        <taxon>Mucilaginibacter</taxon>
    </lineage>
</organism>
<dbReference type="InterPro" id="IPR008964">
    <property type="entry name" value="Invasin/intimin_cell_adhesion"/>
</dbReference>
<evidence type="ECO:0000313" key="3">
    <source>
        <dbReference type="EMBL" id="MVN90635.1"/>
    </source>
</evidence>
<dbReference type="EMBL" id="WQLA01000002">
    <property type="protein sequence ID" value="MVN90635.1"/>
    <property type="molecule type" value="Genomic_DNA"/>
</dbReference>
<feature type="signal peptide" evidence="1">
    <location>
        <begin position="1"/>
        <end position="30"/>
    </location>
</feature>
<keyword evidence="1" id="KW-0732">Signal</keyword>
<dbReference type="Gene3D" id="3.30.160.710">
    <property type="match status" value="14"/>
</dbReference>
<protein>
    <submittedName>
        <fullName evidence="3">T9SS type B sorting domain-containing protein</fullName>
    </submittedName>
</protein>
<feature type="domain" description="MBG" evidence="2">
    <location>
        <begin position="867"/>
        <end position="942"/>
    </location>
</feature>
<reference evidence="3 4" key="1">
    <citation type="submission" date="2019-12" db="EMBL/GenBank/DDBJ databases">
        <title>Mucilaginibacter sp. HME9299 genome sequencing and assembly.</title>
        <authorList>
            <person name="Kang H."/>
            <person name="Kim H."/>
            <person name="Joh K."/>
        </authorList>
    </citation>
    <scope>NUCLEOTIDE SEQUENCE [LARGE SCALE GENOMIC DNA]</scope>
    <source>
        <strain evidence="3 4">HME9299</strain>
    </source>
</reference>
<feature type="domain" description="MBG" evidence="2">
    <location>
        <begin position="1029"/>
        <end position="1104"/>
    </location>
</feature>
<sequence>MGKTFTKRLLNFSRLFIGILLLLHASISFAHIPAKTAAFTRSSGLAIDQTITFNDIAPKVYTDGDFSPGATASSQLPVTYISSNPTVARVINNGTTIRIVGAGETVITAEQPGNAEYNRAIRVSKALIVNKADLTVTAVNQTRLYGAANAALRFTYAGLRTGEIALSPQPTISTTARIESAVGVYPITIRAATNKNYNITVVNGTITINPATLTIRADNKTKAYGANIPTLTVTYAGFKNNDNVTKLTTRPVITTTAVRASEPGVYPITVIGASSGNYNINYVDGTLTVGRATLTVTVTAKTKTYGANLPALTYTITGFAQGQTAAILTSPVAINTTAQKESPVGVYPITASGAAAENYDFKYVQSNLRVNKANLAIRAENKTRTYGSQNPELTVAYSGFVLGETASVLTSQPIVTTTADSASKAGNYPIRVTGAAAESYNITYTNAVLTVSKAPLRIVAVAETRAYGSENPPFSVTYTGFVNGENETVLTQLPTIKTTATAKSPVGRYSITPSGATAVNYAITHSSAPLTITKATLTITANDVARLYGATTPAFTITYTGFVNSETQGVLARRPSLTSPGTATSPAGTYTITPAGAIASNYDLVYQTGTLIIEKRVLTVTAANKAKTYGQPNPTLTATYTGLVNNERASVILTGRPEFTTTATTASVPGTYPIEIDGDLSADNYEIKFVNGTLTVDNALLTVTVNSITKTYGQAIPRLRYTITGYVNGDNESVFEALPSVPVTTATAESKVGNYNITTGGASVREGYYDIKYVAGRLTIVKAPLNVRATNQTSVYGQPLPAFNYTISGLVNNDNQEAAITKQPVITTAATSSSPVGTYTLQGAGATADNYTFNYIAGRLTITPASLTIKVNDTTRRYAQPNPQFTASYVGLSTFDTPASLTSLPVFNTTANVNSAPGTYAVTAGGASSPNYNISYENGTLTVAKPQLIVKAVNQLRNYGEASPAFTLSYSGFVGNDNETVFTELPKAVTAATQSSNAGTYSIVPSGGVNQTYDVVYENGTLTVNKVNLTVTAKDTSRLYGVANPVFRIKYAGFVNGDSEASLTVRPVVTSTAVPTSPLGTYPLVPAGGASVNYNLNYVNGNLSILPGTSTISFAAIPQKTYGDAAFDAGAVSNVNEQVVYTSNNLDVAAIVNNRIQIKGVGTAVITAALLPGSNYAQTLPVSQTLTVTKAMLAIKANNQSRVYGSANPAFSLAYSGFVNNENQSVLKSPVTASTSATTSSNAGAYPITLIGAAADNYDIAYTAGTLTVSKATLTVTAKNATRAYGLNNPTFEVVYTGFVNGDTQAALTVQPTASSSATVNSPIGTYAIVPNGGAATNYDFSYINGTLTISGGAATIVFNALPVQTFGNPDFDPAASNNVGESIVYSSGNPSVATIVNGRIRITGAGTTIITAAFGPASGYTKTQPQTQLLVVNKAQQAISFKAIPILSRGENYSLQDVTATSGLPVNFTSADASLVAIQGQLLNARQIGSTFITATQAGNNNYLPATAIVRNVEVKNTAGKIEIEVHQAVSPNGDGINDVFFIEGINKYPGNKVTVYNRNGVKIFEVDGYDNVSKVFNGRSNINGQLQQAGTYFYVIQFMAGDAGRRASGAFVLKY</sequence>
<dbReference type="Pfam" id="PF13585">
    <property type="entry name" value="CHU_C"/>
    <property type="match status" value="1"/>
</dbReference>
<keyword evidence="4" id="KW-1185">Reference proteome</keyword>
<comment type="caution">
    <text evidence="3">The sequence shown here is derived from an EMBL/GenBank/DDBJ whole genome shotgun (WGS) entry which is preliminary data.</text>
</comment>
<feature type="domain" description="MBG" evidence="2">
    <location>
        <begin position="537"/>
        <end position="611"/>
    </location>
</feature>
<feature type="domain" description="MBG" evidence="2">
    <location>
        <begin position="456"/>
        <end position="531"/>
    </location>
</feature>
<dbReference type="NCBIfam" id="TIGR04131">
    <property type="entry name" value="Bac_Flav_CTERM"/>
    <property type="match status" value="1"/>
</dbReference>
<dbReference type="SUPFAM" id="SSF49373">
    <property type="entry name" value="Invasin/intimin cell-adhesion fragments"/>
    <property type="match status" value="1"/>
</dbReference>
<dbReference type="Gene3D" id="2.60.40.1080">
    <property type="match status" value="1"/>
</dbReference>
<feature type="domain" description="MBG" evidence="2">
    <location>
        <begin position="785"/>
        <end position="861"/>
    </location>
</feature>
<proteinExistence type="predicted"/>
<feature type="domain" description="MBG" evidence="2">
    <location>
        <begin position="375"/>
        <end position="450"/>
    </location>
</feature>
<feature type="domain" description="MBG" evidence="2">
    <location>
        <begin position="134"/>
        <end position="207"/>
    </location>
</feature>
<feature type="domain" description="MBG" evidence="2">
    <location>
        <begin position="948"/>
        <end position="1023"/>
    </location>
</feature>
<accession>A0A6I4I620</accession>
<feature type="domain" description="MBG" evidence="2">
    <location>
        <begin position="213"/>
        <end position="288"/>
    </location>
</feature>
<dbReference type="InterPro" id="IPR041286">
    <property type="entry name" value="MBG_2"/>
</dbReference>
<feature type="domain" description="MBG" evidence="2">
    <location>
        <begin position="701"/>
        <end position="779"/>
    </location>
</feature>
<feature type="chain" id="PRO_5026116377" evidence="1">
    <location>
        <begin position="31"/>
        <end position="1617"/>
    </location>
</feature>
<dbReference type="InterPro" id="IPR026341">
    <property type="entry name" value="T9SS_type_B"/>
</dbReference>
<dbReference type="OrthoDB" id="355609at2"/>
<evidence type="ECO:0000313" key="4">
    <source>
        <dbReference type="Proteomes" id="UP000434850"/>
    </source>
</evidence>
<dbReference type="Proteomes" id="UP000434850">
    <property type="component" value="Unassembled WGS sequence"/>
</dbReference>
<feature type="domain" description="MBG" evidence="2">
    <location>
        <begin position="1193"/>
        <end position="1268"/>
    </location>
</feature>
<evidence type="ECO:0000256" key="1">
    <source>
        <dbReference type="SAM" id="SignalP"/>
    </source>
</evidence>
<feature type="domain" description="MBG" evidence="2">
    <location>
        <begin position="618"/>
        <end position="695"/>
    </location>
</feature>
<feature type="domain" description="MBG" evidence="2">
    <location>
        <begin position="294"/>
        <end position="368"/>
    </location>
</feature>
<gene>
    <name evidence="3" type="ORF">GO816_05805</name>
</gene>
<dbReference type="Pfam" id="PF18676">
    <property type="entry name" value="MBG_2"/>
    <property type="match status" value="14"/>
</dbReference>
<evidence type="ECO:0000259" key="2">
    <source>
        <dbReference type="Pfam" id="PF18676"/>
    </source>
</evidence>
<name>A0A6I4I620_9SPHI</name>
<feature type="domain" description="MBG" evidence="2">
    <location>
        <begin position="1274"/>
        <end position="1349"/>
    </location>
</feature>